<dbReference type="SUPFAM" id="SSF55021">
    <property type="entry name" value="ACT-like"/>
    <property type="match status" value="1"/>
</dbReference>
<dbReference type="SUPFAM" id="SSF53850">
    <property type="entry name" value="Periplasmic binding protein-like II"/>
    <property type="match status" value="1"/>
</dbReference>
<dbReference type="CDD" id="cd04905">
    <property type="entry name" value="ACT_CM-PDT"/>
    <property type="match status" value="1"/>
</dbReference>
<dbReference type="GO" id="GO:0005737">
    <property type="term" value="C:cytoplasm"/>
    <property type="evidence" value="ECO:0007669"/>
    <property type="project" value="TreeGrafter"/>
</dbReference>
<evidence type="ECO:0000256" key="7">
    <source>
        <dbReference type="ARBA" id="ARBA00047848"/>
    </source>
</evidence>
<dbReference type="PROSITE" id="PS51671">
    <property type="entry name" value="ACT"/>
    <property type="match status" value="1"/>
</dbReference>
<dbReference type="PANTHER" id="PTHR21022:SF19">
    <property type="entry name" value="PREPHENATE DEHYDRATASE-RELATED"/>
    <property type="match status" value="1"/>
</dbReference>
<gene>
    <name evidence="8 11" type="primary">pheA</name>
    <name evidence="11" type="ORF">KC717_05320</name>
</gene>
<dbReference type="PROSITE" id="PS51171">
    <property type="entry name" value="PREPHENATE_DEHYDR_3"/>
    <property type="match status" value="1"/>
</dbReference>
<evidence type="ECO:0000259" key="10">
    <source>
        <dbReference type="PROSITE" id="PS51671"/>
    </source>
</evidence>
<dbReference type="GO" id="GO:0004664">
    <property type="term" value="F:prephenate dehydratase activity"/>
    <property type="evidence" value="ECO:0007669"/>
    <property type="project" value="UniProtKB-UniRule"/>
</dbReference>
<dbReference type="Gene3D" id="3.30.70.260">
    <property type="match status" value="1"/>
</dbReference>
<organism evidence="11 12">
    <name type="scientific">Candidatus Dojkabacteria bacterium</name>
    <dbReference type="NCBI Taxonomy" id="2099670"/>
    <lineage>
        <taxon>Bacteria</taxon>
        <taxon>Candidatus Dojkabacteria</taxon>
    </lineage>
</organism>
<dbReference type="InterPro" id="IPR018528">
    <property type="entry name" value="Preph_deHydtase_CS"/>
</dbReference>
<reference evidence="11" key="1">
    <citation type="submission" date="2020-04" db="EMBL/GenBank/DDBJ databases">
        <authorList>
            <person name="Zhang T."/>
        </authorList>
    </citation>
    <scope>NUCLEOTIDE SEQUENCE</scope>
    <source>
        <strain evidence="11">HKST-UBA11</strain>
    </source>
</reference>
<name>A0A955L9H4_9BACT</name>
<dbReference type="AlphaFoldDB" id="A0A955L9H4"/>
<keyword evidence="3 8" id="KW-0028">Amino-acid biosynthesis</keyword>
<dbReference type="CDD" id="cd13631">
    <property type="entry name" value="PBP2_Ct-PDT_like"/>
    <property type="match status" value="1"/>
</dbReference>
<comment type="caution">
    <text evidence="11">The sequence shown here is derived from an EMBL/GenBank/DDBJ whole genome shotgun (WGS) entry which is preliminary data.</text>
</comment>
<evidence type="ECO:0000313" key="11">
    <source>
        <dbReference type="EMBL" id="MCA9386040.1"/>
    </source>
</evidence>
<dbReference type="NCBIfam" id="NF008865">
    <property type="entry name" value="PRK11898.1"/>
    <property type="match status" value="1"/>
</dbReference>
<dbReference type="Gene3D" id="3.40.190.10">
    <property type="entry name" value="Periplasmic binding protein-like II"/>
    <property type="match status" value="2"/>
</dbReference>
<dbReference type="Pfam" id="PF00800">
    <property type="entry name" value="PDT"/>
    <property type="match status" value="1"/>
</dbReference>
<evidence type="ECO:0000256" key="3">
    <source>
        <dbReference type="ARBA" id="ARBA00022605"/>
    </source>
</evidence>
<proteinExistence type="predicted"/>
<comment type="catalytic activity">
    <reaction evidence="7 8">
        <text>prephenate + H(+) = 3-phenylpyruvate + CO2 + H2O</text>
        <dbReference type="Rhea" id="RHEA:21648"/>
        <dbReference type="ChEBI" id="CHEBI:15377"/>
        <dbReference type="ChEBI" id="CHEBI:15378"/>
        <dbReference type="ChEBI" id="CHEBI:16526"/>
        <dbReference type="ChEBI" id="CHEBI:18005"/>
        <dbReference type="ChEBI" id="CHEBI:29934"/>
        <dbReference type="EC" id="4.2.1.51"/>
    </reaction>
</comment>
<evidence type="ECO:0000256" key="6">
    <source>
        <dbReference type="ARBA" id="ARBA00023239"/>
    </source>
</evidence>
<feature type="domain" description="Prephenate dehydratase" evidence="9">
    <location>
        <begin position="5"/>
        <end position="182"/>
    </location>
</feature>
<dbReference type="InterPro" id="IPR001086">
    <property type="entry name" value="Preph_deHydtase"/>
</dbReference>
<evidence type="ECO:0000259" key="9">
    <source>
        <dbReference type="PROSITE" id="PS51171"/>
    </source>
</evidence>
<keyword evidence="6 8" id="KW-0456">Lyase</keyword>
<dbReference type="PROSITE" id="PS00858">
    <property type="entry name" value="PREPHENATE_DEHYDR_2"/>
    <property type="match status" value="1"/>
</dbReference>
<accession>A0A955L9H4</accession>
<dbReference type="Proteomes" id="UP000754563">
    <property type="component" value="Unassembled WGS sequence"/>
</dbReference>
<dbReference type="GO" id="GO:0009094">
    <property type="term" value="P:L-phenylalanine biosynthetic process"/>
    <property type="evidence" value="ECO:0007669"/>
    <property type="project" value="UniProtKB-KW"/>
</dbReference>
<keyword evidence="4 8" id="KW-0057">Aromatic amino acid biosynthesis</keyword>
<evidence type="ECO:0000256" key="8">
    <source>
        <dbReference type="RuleBase" id="RU361254"/>
    </source>
</evidence>
<sequence length="278" mass="31776">MSKKVISIQGTKGSYSHIAAQHMFGEDITLRERETFKALFDDVREQNADYAVLPIENSTHGSIFENYDHLTNYDLHIIGELYLKINFHLIGLPGTKIEELTDVFTHRVSLSQIKDFLHEHPNLEPHAYHDNGAAVEMIAKKADKTHAAAASKLAAELFGMEVLEEKIQDNPKNYTRFFVLSREEEYKKDTNKSTVQFEVKHTPGTLVKALESFSNLGISLSKIESRPILNTTWEYRFYVDLEAGLSDEKMKSALTEMLKHTRNVRVLGTYTFGEYIDT</sequence>
<feature type="domain" description="ACT" evidence="10">
    <location>
        <begin position="194"/>
        <end position="271"/>
    </location>
</feature>
<reference evidence="11" key="2">
    <citation type="journal article" date="2021" name="Microbiome">
        <title>Successional dynamics and alternative stable states in a saline activated sludge microbial community over 9 years.</title>
        <authorList>
            <person name="Wang Y."/>
            <person name="Ye J."/>
            <person name="Ju F."/>
            <person name="Liu L."/>
            <person name="Boyd J.A."/>
            <person name="Deng Y."/>
            <person name="Parks D.H."/>
            <person name="Jiang X."/>
            <person name="Yin X."/>
            <person name="Woodcroft B.J."/>
            <person name="Tyson G.W."/>
            <person name="Hugenholtz P."/>
            <person name="Polz M.F."/>
            <person name="Zhang T."/>
        </authorList>
    </citation>
    <scope>NUCLEOTIDE SEQUENCE</scope>
    <source>
        <strain evidence="11">HKST-UBA11</strain>
    </source>
</reference>
<dbReference type="InterPro" id="IPR002912">
    <property type="entry name" value="ACT_dom"/>
</dbReference>
<evidence type="ECO:0000256" key="5">
    <source>
        <dbReference type="ARBA" id="ARBA00023222"/>
    </source>
</evidence>
<keyword evidence="5 8" id="KW-0584">Phenylalanine biosynthesis</keyword>
<evidence type="ECO:0000313" key="12">
    <source>
        <dbReference type="Proteomes" id="UP000754563"/>
    </source>
</evidence>
<evidence type="ECO:0000256" key="2">
    <source>
        <dbReference type="ARBA" id="ARBA00013147"/>
    </source>
</evidence>
<comment type="pathway">
    <text evidence="1 8">Amino-acid biosynthesis; L-phenylalanine biosynthesis; phenylpyruvate from prephenate: step 1/1.</text>
</comment>
<dbReference type="EC" id="4.2.1.51" evidence="2 8"/>
<protein>
    <recommendedName>
        <fullName evidence="2 8">Prephenate dehydratase</fullName>
        <shortName evidence="8">PDT</shortName>
        <ecNumber evidence="2 8">4.2.1.51</ecNumber>
    </recommendedName>
</protein>
<dbReference type="PANTHER" id="PTHR21022">
    <property type="entry name" value="PREPHENATE DEHYDRATASE P PROTEIN"/>
    <property type="match status" value="1"/>
</dbReference>
<evidence type="ECO:0000256" key="1">
    <source>
        <dbReference type="ARBA" id="ARBA00004741"/>
    </source>
</evidence>
<dbReference type="EMBL" id="JAGQLH010000071">
    <property type="protein sequence ID" value="MCA9386040.1"/>
    <property type="molecule type" value="Genomic_DNA"/>
</dbReference>
<dbReference type="InterPro" id="IPR045865">
    <property type="entry name" value="ACT-like_dom_sf"/>
</dbReference>
<evidence type="ECO:0000256" key="4">
    <source>
        <dbReference type="ARBA" id="ARBA00023141"/>
    </source>
</evidence>